<comment type="caution">
    <text evidence="2">The sequence shown here is derived from an EMBL/GenBank/DDBJ whole genome shotgun (WGS) entry which is preliminary data.</text>
</comment>
<dbReference type="VEuPathDB" id="VectorBase:HLOH_047095"/>
<dbReference type="EMBL" id="JABSTR010000005">
    <property type="protein sequence ID" value="KAH9371344.1"/>
    <property type="molecule type" value="Genomic_DNA"/>
</dbReference>
<evidence type="ECO:0000256" key="1">
    <source>
        <dbReference type="SAM" id="MobiDB-lite"/>
    </source>
</evidence>
<dbReference type="Proteomes" id="UP000821853">
    <property type="component" value="Chromosome 3"/>
</dbReference>
<accession>A0A9J6GA33</accession>
<keyword evidence="3" id="KW-1185">Reference proteome</keyword>
<dbReference type="AlphaFoldDB" id="A0A9J6GA33"/>
<evidence type="ECO:0000313" key="3">
    <source>
        <dbReference type="Proteomes" id="UP000821853"/>
    </source>
</evidence>
<protein>
    <submittedName>
        <fullName evidence="2">Uncharacterized protein</fullName>
    </submittedName>
</protein>
<name>A0A9J6GA33_HAELO</name>
<sequence length="336" mass="37229">MIQIHRFPTPVLGPRKAANRSDAPPTSALGTVASVIEITSAGLRVDSLEPGHPIAQEVGNTCAGANRSGGADFPMLGGGSDARDRGDSEGRLDSMDRSTASAHRGNQAMNMPLRDLVNKITVQVQWTQNLLVVSTAHEELINQLTAIRQLQIAIPLKVGDQKKLEVQVVSILRRDCSRGDEQNTNKVVFSDKHFPPLSSATSCTANYIKGGKDTRDWLAPFAALRRTMEENTRTTKELIKENVTTRKHLEVIMKDIQQIKIEKARQDKEIPQMKQDQAQTKQCHAEFQQAALETFQNIQTQIQGINESLKQTHKTQQKIQETLAAIVTKISELDKE</sequence>
<proteinExistence type="predicted"/>
<feature type="region of interest" description="Disordered" evidence="1">
    <location>
        <begin position="70"/>
        <end position="104"/>
    </location>
</feature>
<evidence type="ECO:0000313" key="2">
    <source>
        <dbReference type="EMBL" id="KAH9371344.1"/>
    </source>
</evidence>
<organism evidence="2 3">
    <name type="scientific">Haemaphysalis longicornis</name>
    <name type="common">Bush tick</name>
    <dbReference type="NCBI Taxonomy" id="44386"/>
    <lineage>
        <taxon>Eukaryota</taxon>
        <taxon>Metazoa</taxon>
        <taxon>Ecdysozoa</taxon>
        <taxon>Arthropoda</taxon>
        <taxon>Chelicerata</taxon>
        <taxon>Arachnida</taxon>
        <taxon>Acari</taxon>
        <taxon>Parasitiformes</taxon>
        <taxon>Ixodida</taxon>
        <taxon>Ixodoidea</taxon>
        <taxon>Ixodidae</taxon>
        <taxon>Haemaphysalinae</taxon>
        <taxon>Haemaphysalis</taxon>
    </lineage>
</organism>
<gene>
    <name evidence="2" type="ORF">HPB48_010069</name>
</gene>
<feature type="region of interest" description="Disordered" evidence="1">
    <location>
        <begin position="1"/>
        <end position="26"/>
    </location>
</feature>
<feature type="compositionally biased region" description="Basic and acidic residues" evidence="1">
    <location>
        <begin position="81"/>
        <end position="96"/>
    </location>
</feature>
<reference evidence="2 3" key="1">
    <citation type="journal article" date="2020" name="Cell">
        <title>Large-Scale Comparative Analyses of Tick Genomes Elucidate Their Genetic Diversity and Vector Capacities.</title>
        <authorList>
            <consortium name="Tick Genome and Microbiome Consortium (TIGMIC)"/>
            <person name="Jia N."/>
            <person name="Wang J."/>
            <person name="Shi W."/>
            <person name="Du L."/>
            <person name="Sun Y."/>
            <person name="Zhan W."/>
            <person name="Jiang J.F."/>
            <person name="Wang Q."/>
            <person name="Zhang B."/>
            <person name="Ji P."/>
            <person name="Bell-Sakyi L."/>
            <person name="Cui X.M."/>
            <person name="Yuan T.T."/>
            <person name="Jiang B.G."/>
            <person name="Yang W.F."/>
            <person name="Lam T.T."/>
            <person name="Chang Q.C."/>
            <person name="Ding S.J."/>
            <person name="Wang X.J."/>
            <person name="Zhu J.G."/>
            <person name="Ruan X.D."/>
            <person name="Zhao L."/>
            <person name="Wei J.T."/>
            <person name="Ye R.Z."/>
            <person name="Que T.C."/>
            <person name="Du C.H."/>
            <person name="Zhou Y.H."/>
            <person name="Cheng J.X."/>
            <person name="Dai P.F."/>
            <person name="Guo W.B."/>
            <person name="Han X.H."/>
            <person name="Huang E.J."/>
            <person name="Li L.F."/>
            <person name="Wei W."/>
            <person name="Gao Y.C."/>
            <person name="Liu J.Z."/>
            <person name="Shao H.Z."/>
            <person name="Wang X."/>
            <person name="Wang C.C."/>
            <person name="Yang T.C."/>
            <person name="Huo Q.B."/>
            <person name="Li W."/>
            <person name="Chen H.Y."/>
            <person name="Chen S.E."/>
            <person name="Zhou L.G."/>
            <person name="Ni X.B."/>
            <person name="Tian J.H."/>
            <person name="Sheng Y."/>
            <person name="Liu T."/>
            <person name="Pan Y.S."/>
            <person name="Xia L.Y."/>
            <person name="Li J."/>
            <person name="Zhao F."/>
            <person name="Cao W.C."/>
        </authorList>
    </citation>
    <scope>NUCLEOTIDE SEQUENCE [LARGE SCALE GENOMIC DNA]</scope>
    <source>
        <strain evidence="2">HaeL-2018</strain>
    </source>
</reference>